<dbReference type="InterPro" id="IPR001638">
    <property type="entry name" value="Solute-binding_3/MltF_N"/>
</dbReference>
<proteinExistence type="predicted"/>
<dbReference type="SUPFAM" id="SSF53850">
    <property type="entry name" value="Periplasmic binding protein-like II"/>
    <property type="match status" value="1"/>
</dbReference>
<dbReference type="PANTHER" id="PTHR35936:SF17">
    <property type="entry name" value="ARGININE-BINDING EXTRACELLULAR PROTEIN ARTP"/>
    <property type="match status" value="1"/>
</dbReference>
<dbReference type="Pfam" id="PF00497">
    <property type="entry name" value="SBP_bac_3"/>
    <property type="match status" value="1"/>
</dbReference>
<dbReference type="AlphaFoldDB" id="A0A023D6K8"/>
<comment type="caution">
    <text evidence="3">The sequence shown here is derived from an EMBL/GenBank/DDBJ whole genome shotgun (WGS) entry which is preliminary data.</text>
</comment>
<dbReference type="Proteomes" id="UP000019760">
    <property type="component" value="Unassembled WGS sequence"/>
</dbReference>
<organism evidence="3 4">
    <name type="scientific">Acidomonas methanolica NBRC 104435</name>
    <dbReference type="NCBI Taxonomy" id="1231351"/>
    <lineage>
        <taxon>Bacteria</taxon>
        <taxon>Pseudomonadati</taxon>
        <taxon>Pseudomonadota</taxon>
        <taxon>Alphaproteobacteria</taxon>
        <taxon>Acetobacterales</taxon>
        <taxon>Acetobacteraceae</taxon>
        <taxon>Acidomonas</taxon>
    </lineage>
</organism>
<feature type="domain" description="Solute-binding protein family 3/N-terminal" evidence="2">
    <location>
        <begin position="17"/>
        <end position="237"/>
    </location>
</feature>
<dbReference type="RefSeq" id="WP_042060077.1">
    <property type="nucleotide sequence ID" value="NZ_BAND01000078.1"/>
</dbReference>
<dbReference type="PANTHER" id="PTHR35936">
    <property type="entry name" value="MEMBRANE-BOUND LYTIC MUREIN TRANSGLYCOSYLASE F"/>
    <property type="match status" value="1"/>
</dbReference>
<dbReference type="SMART" id="SM00062">
    <property type="entry name" value="PBPb"/>
    <property type="match status" value="1"/>
</dbReference>
<accession>A0A023D6K8</accession>
<keyword evidence="1" id="KW-0732">Signal</keyword>
<keyword evidence="4" id="KW-1185">Reference proteome</keyword>
<gene>
    <name evidence="3" type="ORF">Amme_078_010</name>
</gene>
<evidence type="ECO:0000259" key="2">
    <source>
        <dbReference type="SMART" id="SM00062"/>
    </source>
</evidence>
<reference evidence="4" key="1">
    <citation type="journal article" date="2014" name="FEMS Microbiol. Lett.">
        <title>Draft Genomic DNA Sequence of the Facultatively Methylotrophic Bacterium Acidomonas methanolica type strain MB58.</title>
        <authorList>
            <person name="Higashiura N."/>
            <person name="Hadano H."/>
            <person name="Hirakawa H."/>
            <person name="Matsutani M."/>
            <person name="Takabe S."/>
            <person name="Matsushita K."/>
            <person name="Azuma Y."/>
        </authorList>
    </citation>
    <scope>NUCLEOTIDE SEQUENCE [LARGE SCALE GENOMIC DNA]</scope>
    <source>
        <strain evidence="4">MB58</strain>
    </source>
</reference>
<evidence type="ECO:0000313" key="4">
    <source>
        <dbReference type="Proteomes" id="UP000019760"/>
    </source>
</evidence>
<reference evidence="3 4" key="2">
    <citation type="journal article" date="2014" name="FEMS Microbiol. Lett.">
        <title>Draft genomic DNA sequence of the facultatively methylotrophic bacterium Acidomonas methanolica type strain MB58.</title>
        <authorList>
            <person name="Higashiura N."/>
            <person name="Hadano H."/>
            <person name="Hirakawa H."/>
            <person name="Matsutani M."/>
            <person name="Takabe S."/>
            <person name="Matsushita K."/>
            <person name="Azuma Y."/>
        </authorList>
    </citation>
    <scope>NUCLEOTIDE SEQUENCE [LARGE SCALE GENOMIC DNA]</scope>
    <source>
        <strain evidence="3 4">MB58</strain>
    </source>
</reference>
<dbReference type="EMBL" id="BAND01000078">
    <property type="protein sequence ID" value="GAJ29778.1"/>
    <property type="molecule type" value="Genomic_DNA"/>
</dbReference>
<evidence type="ECO:0000313" key="3">
    <source>
        <dbReference type="EMBL" id="GAJ29778.1"/>
    </source>
</evidence>
<name>A0A023D6K8_ACIMT</name>
<dbReference type="Gene3D" id="3.40.190.10">
    <property type="entry name" value="Periplasmic binding protein-like II"/>
    <property type="match status" value="2"/>
</dbReference>
<dbReference type="OrthoDB" id="6955767at2"/>
<sequence>MTAPGAGIAAELVPTGTLRVGINFGNPVLAQKDPEGGPPRGVSADLAREVARRLGVGIRFVTFDAAAKVVEAAARNEIDLLFLAVDPVRGREVLYTAPYVVIEGTYLVGQGAPYHDVAALDAPGVRIAVGKGAAYDLYLSRALRHATLARAETSSGAVDLFVREGLEAAAGVRQPLEAYAAAHPGYRVIPGRFTAIEQAVATPRGREVARAWLHGVVEEAKASGFVRDSLAASGQSAATVAEPAKEFPVF</sequence>
<protein>
    <submittedName>
        <fullName evidence="3">ABC transporter</fullName>
    </submittedName>
</protein>
<evidence type="ECO:0000256" key="1">
    <source>
        <dbReference type="ARBA" id="ARBA00022729"/>
    </source>
</evidence>